<evidence type="ECO:0000256" key="16">
    <source>
        <dbReference type="RuleBase" id="RU000618"/>
    </source>
</evidence>
<keyword evidence="7 15" id="KW-0227">DNA damage</keyword>
<dbReference type="SUPFAM" id="SSF56091">
    <property type="entry name" value="DNA ligase/mRNA capping enzyme, catalytic domain"/>
    <property type="match status" value="1"/>
</dbReference>
<proteinExistence type="inferred from homology"/>
<evidence type="ECO:0000256" key="6">
    <source>
        <dbReference type="ARBA" id="ARBA00022723"/>
    </source>
</evidence>
<dbReference type="SMART" id="SM00532">
    <property type="entry name" value="LIGANc"/>
    <property type="match status" value="1"/>
</dbReference>
<comment type="catalytic activity">
    <reaction evidence="13 15 16">
        <text>NAD(+) + (deoxyribonucleotide)n-3'-hydroxyl + 5'-phospho-(deoxyribonucleotide)m = (deoxyribonucleotide)n+m + AMP + beta-nicotinamide D-nucleotide.</text>
        <dbReference type="EC" id="6.5.1.2"/>
    </reaction>
</comment>
<dbReference type="Gene3D" id="6.20.10.30">
    <property type="match status" value="1"/>
</dbReference>
<dbReference type="Gene3D" id="1.10.150.20">
    <property type="entry name" value="5' to 3' exonuclease, C-terminal subdomain"/>
    <property type="match status" value="2"/>
</dbReference>
<evidence type="ECO:0000313" key="19">
    <source>
        <dbReference type="Proteomes" id="UP000824107"/>
    </source>
</evidence>
<keyword evidence="9 15" id="KW-0460">Magnesium</keyword>
<evidence type="ECO:0000256" key="4">
    <source>
        <dbReference type="ARBA" id="ARBA00022598"/>
    </source>
</evidence>
<evidence type="ECO:0000256" key="11">
    <source>
        <dbReference type="ARBA" id="ARBA00023204"/>
    </source>
</evidence>
<evidence type="ECO:0000256" key="15">
    <source>
        <dbReference type="HAMAP-Rule" id="MF_01588"/>
    </source>
</evidence>
<evidence type="ECO:0000256" key="2">
    <source>
        <dbReference type="ARBA" id="ARBA00012722"/>
    </source>
</evidence>
<evidence type="ECO:0000259" key="17">
    <source>
        <dbReference type="PROSITE" id="PS50172"/>
    </source>
</evidence>
<dbReference type="EC" id="6.5.1.2" evidence="2 15"/>
<gene>
    <name evidence="15 18" type="primary">ligA</name>
    <name evidence="18" type="ORF">IAD20_06800</name>
</gene>
<feature type="binding site" evidence="15">
    <location>
        <position position="121"/>
    </location>
    <ligand>
        <name>NAD(+)</name>
        <dbReference type="ChEBI" id="CHEBI:57540"/>
    </ligand>
</feature>
<dbReference type="PIRSF" id="PIRSF001604">
    <property type="entry name" value="LigA"/>
    <property type="match status" value="1"/>
</dbReference>
<dbReference type="CDD" id="cd17748">
    <property type="entry name" value="BRCT_DNA_ligase_like"/>
    <property type="match status" value="1"/>
</dbReference>
<dbReference type="Pfam" id="PF03120">
    <property type="entry name" value="OB_DNA_ligase"/>
    <property type="match status" value="1"/>
</dbReference>
<organism evidence="18 19">
    <name type="scientific">Candidatus Scatocola faecipullorum</name>
    <dbReference type="NCBI Taxonomy" id="2840917"/>
    <lineage>
        <taxon>Bacteria</taxon>
        <taxon>Pseudomonadati</taxon>
        <taxon>Pseudomonadota</taxon>
        <taxon>Alphaproteobacteria</taxon>
        <taxon>Rhodospirillales</taxon>
        <taxon>Rhodospirillaceae</taxon>
        <taxon>Rhodospirillaceae incertae sedis</taxon>
        <taxon>Candidatus Scatocola</taxon>
    </lineage>
</organism>
<dbReference type="CDD" id="cd00114">
    <property type="entry name" value="LIGANc"/>
    <property type="match status" value="1"/>
</dbReference>
<feature type="domain" description="BRCT" evidence="17">
    <location>
        <begin position="615"/>
        <end position="694"/>
    </location>
</feature>
<dbReference type="SUPFAM" id="SSF47781">
    <property type="entry name" value="RuvA domain 2-like"/>
    <property type="match status" value="1"/>
</dbReference>
<evidence type="ECO:0000256" key="14">
    <source>
        <dbReference type="ARBA" id="ARBA00060881"/>
    </source>
</evidence>
<keyword evidence="11 15" id="KW-0234">DNA repair</keyword>
<dbReference type="FunFam" id="3.30.470.30:FF:000001">
    <property type="entry name" value="DNA ligase"/>
    <property type="match status" value="1"/>
</dbReference>
<keyword evidence="12 15" id="KW-0464">Manganese</keyword>
<dbReference type="SUPFAM" id="SSF50249">
    <property type="entry name" value="Nucleic acid-binding proteins"/>
    <property type="match status" value="1"/>
</dbReference>
<feature type="active site" description="N6-AMP-lysine intermediate" evidence="15">
    <location>
        <position position="123"/>
    </location>
</feature>
<dbReference type="GO" id="GO:0006260">
    <property type="term" value="P:DNA replication"/>
    <property type="evidence" value="ECO:0007669"/>
    <property type="project" value="UniProtKB-KW"/>
</dbReference>
<dbReference type="InterPro" id="IPR012340">
    <property type="entry name" value="NA-bd_OB-fold"/>
</dbReference>
<dbReference type="NCBIfam" id="TIGR00575">
    <property type="entry name" value="dnlj"/>
    <property type="match status" value="1"/>
</dbReference>
<dbReference type="SUPFAM" id="SSF52113">
    <property type="entry name" value="BRCT domain"/>
    <property type="match status" value="1"/>
</dbReference>
<dbReference type="Pfam" id="PF00533">
    <property type="entry name" value="BRCT"/>
    <property type="match status" value="1"/>
</dbReference>
<dbReference type="GO" id="GO:0046872">
    <property type="term" value="F:metal ion binding"/>
    <property type="evidence" value="ECO:0007669"/>
    <property type="project" value="UniProtKB-KW"/>
</dbReference>
<dbReference type="GO" id="GO:0005829">
    <property type="term" value="C:cytosol"/>
    <property type="evidence" value="ECO:0007669"/>
    <property type="project" value="TreeGrafter"/>
</dbReference>
<dbReference type="NCBIfam" id="NF005932">
    <property type="entry name" value="PRK07956.1"/>
    <property type="match status" value="1"/>
</dbReference>
<comment type="caution">
    <text evidence="18">The sequence shown here is derived from an EMBL/GenBank/DDBJ whole genome shotgun (WGS) entry which is preliminary data.</text>
</comment>
<dbReference type="PROSITE" id="PS01055">
    <property type="entry name" value="DNA_LIGASE_N1"/>
    <property type="match status" value="1"/>
</dbReference>
<sequence>MKEINELTGEEAAAELAHIAREMAKADIAYYQNDNPYLTDAEYDSLKKRNEEIEARFPELIREDSPSKKIGAPLKSGFGKIPHRFPMLSLGDVFSLEEVDDFVLSVKRFLNTADSIDFMAEPKIDGLSFSARYENGRFVQGATRGDGTTGEDITANLRTIRLLPQELPADAPRILEVRGEVYMAKADFFALNQKYEAEGKKTFANPRNAAAGSLRQLDSKITAERNLSLFAYTWGEVSERCWNSQEEFFDRLKKWGFPTNPLNKLCRSLQEIDENFTRLMEIRAELPYDIDGIVYKVNSIALQERLGFLTRTPRWAVAHKFPAEQAVTKVNNIRIQVGRTGALTPVADLEPVNVGGVIVSHATLHNEDEIKRKDIRIGDTVVIQRAGDVIPQVVQVLTDKRPADSQEFVFPRVCPECGAHAIREEDEAVRRCTGGLTCPAQAIERLIHFVSREAFNIEGLGNKIIDEFYHEGILHGPADIFTLEQRNGDGDLFSHQKNAALHLESREGWGKKSVEKLFAAINARRKIELPRFIYALGIRQVGAATSRLIAQNYGSFSAFMNDMKDKETGRLVAIDGIGGAMAKDIVEFFQEEHNLKTVSDLLNQIEVEDYIDTANYDSPIAGKTVVFTGTLEKMARAEAKAQAQSLGAKVAGSVSKNTDYVVMGADAGSKATKAKELGVTILSEDEYLELIKQN</sequence>
<feature type="binding site" evidence="15">
    <location>
        <position position="414"/>
    </location>
    <ligand>
        <name>Zn(2+)</name>
        <dbReference type="ChEBI" id="CHEBI:29105"/>
    </ligand>
</feature>
<keyword evidence="4 15" id="KW-0436">Ligase</keyword>
<evidence type="ECO:0000256" key="7">
    <source>
        <dbReference type="ARBA" id="ARBA00022763"/>
    </source>
</evidence>
<dbReference type="Pfam" id="PF03119">
    <property type="entry name" value="DNA_ligase_ZBD"/>
    <property type="match status" value="1"/>
</dbReference>
<dbReference type="InterPro" id="IPR010994">
    <property type="entry name" value="RuvA_2-like"/>
</dbReference>
<dbReference type="AlphaFoldDB" id="A0A9D1M4L6"/>
<evidence type="ECO:0000313" key="18">
    <source>
        <dbReference type="EMBL" id="HIU53773.1"/>
    </source>
</evidence>
<evidence type="ECO:0000256" key="10">
    <source>
        <dbReference type="ARBA" id="ARBA00023027"/>
    </source>
</evidence>
<dbReference type="InterPro" id="IPR004150">
    <property type="entry name" value="NAD_DNA_ligase_OB"/>
</dbReference>
<dbReference type="InterPro" id="IPR013839">
    <property type="entry name" value="DNAligase_adenylation"/>
</dbReference>
<evidence type="ECO:0000256" key="5">
    <source>
        <dbReference type="ARBA" id="ARBA00022705"/>
    </source>
</evidence>
<evidence type="ECO:0000256" key="13">
    <source>
        <dbReference type="ARBA" id="ARBA00034005"/>
    </source>
</evidence>
<dbReference type="Pfam" id="PF12826">
    <property type="entry name" value="HHH_2"/>
    <property type="match status" value="1"/>
</dbReference>
<dbReference type="InterPro" id="IPR041663">
    <property type="entry name" value="DisA/LigA_HHH"/>
</dbReference>
<feature type="binding site" evidence="15">
    <location>
        <position position="320"/>
    </location>
    <ligand>
        <name>NAD(+)</name>
        <dbReference type="ChEBI" id="CHEBI:57540"/>
    </ligand>
</feature>
<comment type="function">
    <text evidence="1 15">DNA ligase that catalyzes the formation of phosphodiester linkages between 5'-phosphoryl and 3'-hydroxyl groups in double-stranded DNA using NAD as a coenzyme and as the energy source for the reaction. It is essential for DNA replication and repair of damaged DNA.</text>
</comment>
<reference evidence="18" key="1">
    <citation type="submission" date="2020-10" db="EMBL/GenBank/DDBJ databases">
        <authorList>
            <person name="Gilroy R."/>
        </authorList>
    </citation>
    <scope>NUCLEOTIDE SEQUENCE</scope>
    <source>
        <strain evidence="18">ChiW3-316</strain>
    </source>
</reference>
<dbReference type="Gene3D" id="2.40.50.140">
    <property type="entry name" value="Nucleic acid-binding proteins"/>
    <property type="match status" value="1"/>
</dbReference>
<evidence type="ECO:0000256" key="9">
    <source>
        <dbReference type="ARBA" id="ARBA00022842"/>
    </source>
</evidence>
<keyword evidence="5 15" id="KW-0235">DNA replication</keyword>
<dbReference type="PANTHER" id="PTHR23389">
    <property type="entry name" value="CHROMOSOME TRANSMISSION FIDELITY FACTOR 18"/>
    <property type="match status" value="1"/>
</dbReference>
<dbReference type="GO" id="GO:0006281">
    <property type="term" value="P:DNA repair"/>
    <property type="evidence" value="ECO:0007669"/>
    <property type="project" value="UniProtKB-KW"/>
</dbReference>
<accession>A0A9D1M4L6</accession>
<evidence type="ECO:0000256" key="3">
    <source>
        <dbReference type="ARBA" id="ARBA00013308"/>
    </source>
</evidence>
<keyword evidence="10 15" id="KW-0520">NAD</keyword>
<dbReference type="InterPro" id="IPR033136">
    <property type="entry name" value="DNA_ligase_CS"/>
</dbReference>
<dbReference type="Proteomes" id="UP000824107">
    <property type="component" value="Unassembled WGS sequence"/>
</dbReference>
<feature type="binding site" evidence="15">
    <location>
        <position position="296"/>
    </location>
    <ligand>
        <name>NAD(+)</name>
        <dbReference type="ChEBI" id="CHEBI:57540"/>
    </ligand>
</feature>
<comment type="cofactor">
    <cofactor evidence="15">
        <name>Mg(2+)</name>
        <dbReference type="ChEBI" id="CHEBI:18420"/>
    </cofactor>
    <cofactor evidence="15">
        <name>Mn(2+)</name>
        <dbReference type="ChEBI" id="CHEBI:29035"/>
    </cofactor>
</comment>
<feature type="binding site" evidence="15">
    <location>
        <position position="438"/>
    </location>
    <ligand>
        <name>Zn(2+)</name>
        <dbReference type="ChEBI" id="CHEBI:29105"/>
    </ligand>
</feature>
<comment type="caution">
    <text evidence="15">Lacks conserved residue(s) required for the propagation of feature annotation.</text>
</comment>
<feature type="binding site" evidence="15">
    <location>
        <begin position="89"/>
        <end position="90"/>
    </location>
    <ligand>
        <name>NAD(+)</name>
        <dbReference type="ChEBI" id="CHEBI:57540"/>
    </ligand>
</feature>
<name>A0A9D1M4L6_9PROT</name>
<dbReference type="HAMAP" id="MF_01588">
    <property type="entry name" value="DNA_ligase_A"/>
    <property type="match status" value="1"/>
</dbReference>
<dbReference type="EMBL" id="DVNC01000047">
    <property type="protein sequence ID" value="HIU53773.1"/>
    <property type="molecule type" value="Genomic_DNA"/>
</dbReference>
<feature type="binding site" evidence="15">
    <location>
        <begin position="40"/>
        <end position="44"/>
    </location>
    <ligand>
        <name>NAD(+)</name>
        <dbReference type="ChEBI" id="CHEBI:57540"/>
    </ligand>
</feature>
<reference evidence="18" key="2">
    <citation type="journal article" date="2021" name="PeerJ">
        <title>Extensive microbial diversity within the chicken gut microbiome revealed by metagenomics and culture.</title>
        <authorList>
            <person name="Gilroy R."/>
            <person name="Ravi A."/>
            <person name="Getino M."/>
            <person name="Pursley I."/>
            <person name="Horton D.L."/>
            <person name="Alikhan N.F."/>
            <person name="Baker D."/>
            <person name="Gharbi K."/>
            <person name="Hall N."/>
            <person name="Watson M."/>
            <person name="Adriaenssens E.M."/>
            <person name="Foster-Nyarko E."/>
            <person name="Jarju S."/>
            <person name="Secka A."/>
            <person name="Antonio M."/>
            <person name="Oren A."/>
            <person name="Chaudhuri R.R."/>
            <person name="La Ragione R."/>
            <person name="Hildebrand F."/>
            <person name="Pallen M.J."/>
        </authorList>
    </citation>
    <scope>NUCLEOTIDE SEQUENCE</scope>
    <source>
        <strain evidence="18">ChiW3-316</strain>
    </source>
</reference>
<feature type="binding site" evidence="15">
    <location>
        <position position="417"/>
    </location>
    <ligand>
        <name>Zn(2+)</name>
        <dbReference type="ChEBI" id="CHEBI:29105"/>
    </ligand>
</feature>
<dbReference type="Gene3D" id="3.40.50.10190">
    <property type="entry name" value="BRCT domain"/>
    <property type="match status" value="1"/>
</dbReference>
<evidence type="ECO:0000256" key="1">
    <source>
        <dbReference type="ARBA" id="ARBA00004067"/>
    </source>
</evidence>
<dbReference type="InterPro" id="IPR001679">
    <property type="entry name" value="DNA_ligase"/>
</dbReference>
<dbReference type="PROSITE" id="PS01056">
    <property type="entry name" value="DNA_LIGASE_N2"/>
    <property type="match status" value="1"/>
</dbReference>
<dbReference type="InterPro" id="IPR004149">
    <property type="entry name" value="Znf_DNAligase_C4"/>
</dbReference>
<keyword evidence="6 15" id="KW-0479">Metal-binding</keyword>
<feature type="binding site" evidence="15">
    <location>
        <position position="144"/>
    </location>
    <ligand>
        <name>NAD(+)</name>
        <dbReference type="ChEBI" id="CHEBI:57540"/>
    </ligand>
</feature>
<evidence type="ECO:0000256" key="8">
    <source>
        <dbReference type="ARBA" id="ARBA00022833"/>
    </source>
</evidence>
<keyword evidence="8 15" id="KW-0862">Zinc</keyword>
<dbReference type="Gene3D" id="1.10.287.610">
    <property type="entry name" value="Helix hairpin bin"/>
    <property type="match status" value="1"/>
</dbReference>
<dbReference type="PROSITE" id="PS50172">
    <property type="entry name" value="BRCT"/>
    <property type="match status" value="1"/>
</dbReference>
<dbReference type="Pfam" id="PF01653">
    <property type="entry name" value="DNA_ligase_aden"/>
    <property type="match status" value="1"/>
</dbReference>
<dbReference type="FunFam" id="2.40.50.140:FF:000012">
    <property type="entry name" value="DNA ligase"/>
    <property type="match status" value="1"/>
</dbReference>
<dbReference type="PANTHER" id="PTHR23389:SF9">
    <property type="entry name" value="DNA LIGASE"/>
    <property type="match status" value="1"/>
</dbReference>
<comment type="similarity">
    <text evidence="14 15">Belongs to the NAD-dependent DNA ligase family. LigA subfamily.</text>
</comment>
<dbReference type="InterPro" id="IPR001357">
    <property type="entry name" value="BRCT_dom"/>
</dbReference>
<dbReference type="InterPro" id="IPR013840">
    <property type="entry name" value="DNAligase_N"/>
</dbReference>
<dbReference type="Gene3D" id="3.30.470.30">
    <property type="entry name" value="DNA ligase/mRNA capping enzyme"/>
    <property type="match status" value="1"/>
</dbReference>
<feature type="binding site" evidence="15">
    <location>
        <position position="180"/>
    </location>
    <ligand>
        <name>NAD(+)</name>
        <dbReference type="ChEBI" id="CHEBI:57540"/>
    </ligand>
</feature>
<protein>
    <recommendedName>
        <fullName evidence="3 15">DNA ligase</fullName>
        <ecNumber evidence="2 15">6.5.1.2</ecNumber>
    </recommendedName>
    <alternativeName>
        <fullName evidence="15">Polydeoxyribonucleotide synthase [NAD(+)]</fullName>
    </alternativeName>
</protein>
<dbReference type="InterPro" id="IPR018239">
    <property type="entry name" value="DNA_ligase_AS"/>
</dbReference>
<evidence type="ECO:0000256" key="12">
    <source>
        <dbReference type="ARBA" id="ARBA00023211"/>
    </source>
</evidence>
<dbReference type="GO" id="GO:0003911">
    <property type="term" value="F:DNA ligase (NAD+) activity"/>
    <property type="evidence" value="ECO:0007669"/>
    <property type="project" value="UniProtKB-UniRule"/>
</dbReference>
<dbReference type="SMART" id="SM00292">
    <property type="entry name" value="BRCT"/>
    <property type="match status" value="1"/>
</dbReference>
<dbReference type="InterPro" id="IPR036420">
    <property type="entry name" value="BRCT_dom_sf"/>
</dbReference>